<proteinExistence type="predicted"/>
<protein>
    <submittedName>
        <fullName evidence="1">Uncharacterized protein</fullName>
    </submittedName>
</protein>
<organism evidence="1 2">
    <name type="scientific">Pseudomonas siliginis</name>
    <dbReference type="NCBI Taxonomy" id="2842346"/>
    <lineage>
        <taxon>Bacteria</taxon>
        <taxon>Pseudomonadati</taxon>
        <taxon>Pseudomonadota</taxon>
        <taxon>Gammaproteobacteria</taxon>
        <taxon>Pseudomonadales</taxon>
        <taxon>Pseudomonadaceae</taxon>
        <taxon>Pseudomonas</taxon>
    </lineage>
</organism>
<sequence>MKDLESVKKLIIQLVKDKAGDFDGGSWEADYKLNWEDELAERLANAFYNMSRAASAKENTDDVMLKAALLNSRTDFMDLANFFRDIFDDLDALLRKPVWPDIPEGFDYQGYHQ</sequence>
<dbReference type="Gene3D" id="6.10.290.10">
    <property type="match status" value="1"/>
</dbReference>
<evidence type="ECO:0000313" key="1">
    <source>
        <dbReference type="EMBL" id="UST82824.1"/>
    </source>
</evidence>
<keyword evidence="2" id="KW-1185">Reference proteome</keyword>
<name>A0ABY5C913_9PSED</name>
<reference evidence="1" key="1">
    <citation type="submission" date="2022-06" db="EMBL/GenBank/DDBJ databases">
        <title>Investigating genetic diversity within the most abundant and prevalent non-pathogenic leaf-associated bacterial species interacting with Arabidopsis thaliana in natural habitats.</title>
        <authorList>
            <person name="Ramirez-Sanchez D."/>
            <person name="Gibelin-Viala C."/>
            <person name="Mayjonade B."/>
            <person name="Duflos R."/>
            <person name="Belmonte E."/>
            <person name="Pailler V."/>
            <person name="Bartoli C."/>
            <person name="Carrere S."/>
            <person name="Vailleau F."/>
            <person name="Roux F."/>
        </authorList>
    </citation>
    <scope>NUCLEOTIDE SEQUENCE</scope>
    <source>
        <strain evidence="1">OTU6ESPEB1</strain>
    </source>
</reference>
<dbReference type="EMBL" id="CP099599">
    <property type="protein sequence ID" value="UST82824.1"/>
    <property type="molecule type" value="Genomic_DNA"/>
</dbReference>
<dbReference type="Proteomes" id="UP001056851">
    <property type="component" value="Chromosome"/>
</dbReference>
<accession>A0ABY5C913</accession>
<evidence type="ECO:0000313" key="2">
    <source>
        <dbReference type="Proteomes" id="UP001056851"/>
    </source>
</evidence>
<dbReference type="RefSeq" id="WP_252884345.1">
    <property type="nucleotide sequence ID" value="NZ_CP099599.1"/>
</dbReference>
<gene>
    <name evidence="1" type="ORF">NF677_14860</name>
</gene>